<feature type="region of interest" description="Disordered" evidence="1">
    <location>
        <begin position="70"/>
        <end position="148"/>
    </location>
</feature>
<proteinExistence type="predicted"/>
<accession>A0A418X331</accession>
<name>A0A418X331_9BURK</name>
<evidence type="ECO:0000313" key="4">
    <source>
        <dbReference type="Proteomes" id="UP000285190"/>
    </source>
</evidence>
<dbReference type="InterPro" id="IPR032389">
    <property type="entry name" value="GspB_C"/>
</dbReference>
<evidence type="ECO:0000313" key="3">
    <source>
        <dbReference type="EMBL" id="RJG06872.1"/>
    </source>
</evidence>
<dbReference type="AlphaFoldDB" id="A0A418X331"/>
<evidence type="ECO:0000256" key="1">
    <source>
        <dbReference type="SAM" id="MobiDB-lite"/>
    </source>
</evidence>
<keyword evidence="4" id="KW-1185">Reference proteome</keyword>
<dbReference type="GO" id="GO:0015627">
    <property type="term" value="C:type II protein secretion system complex"/>
    <property type="evidence" value="ECO:0007669"/>
    <property type="project" value="InterPro"/>
</dbReference>
<dbReference type="RefSeq" id="WP_119739836.1">
    <property type="nucleotide sequence ID" value="NZ_QYUN01000002.1"/>
</dbReference>
<organism evidence="3 4">
    <name type="scientific">Noviherbaspirillum cavernae</name>
    <dbReference type="NCBI Taxonomy" id="2320862"/>
    <lineage>
        <taxon>Bacteria</taxon>
        <taxon>Pseudomonadati</taxon>
        <taxon>Pseudomonadota</taxon>
        <taxon>Betaproteobacteria</taxon>
        <taxon>Burkholderiales</taxon>
        <taxon>Oxalobacteraceae</taxon>
        <taxon>Noviherbaspirillum</taxon>
    </lineage>
</organism>
<comment type="caution">
    <text evidence="3">The sequence shown here is derived from an EMBL/GenBank/DDBJ whole genome shotgun (WGS) entry which is preliminary data.</text>
</comment>
<dbReference type="OrthoDB" id="5432325at2"/>
<feature type="compositionally biased region" description="Low complexity" evidence="1">
    <location>
        <begin position="85"/>
        <end position="104"/>
    </location>
</feature>
<gene>
    <name evidence="3" type="ORF">D3870_13465</name>
</gene>
<evidence type="ECO:0000259" key="2">
    <source>
        <dbReference type="Pfam" id="PF16537"/>
    </source>
</evidence>
<sequence>MSYILDALKKAEAERSLGAVPNLHAQPFVAAPSADRSAWRTPWSWATLAILAAAGALALLQPWRAPVPPGASAPMPVAPNPPLPQVATAPAAPAHTAPPVAAKETPPPPPARVKSVKPALAEKKPAPQPVAKVVKESKPAADTPAANEPPVVTLRELPESIQREVPRLTTNGYIYSSNKADRTVLINQKLLHEGDQIAPDLTLEKLTPSGMVLNYKGYRYRTSY</sequence>
<protein>
    <recommendedName>
        <fullName evidence="2">Type II secretion system protein GspB C-terminal domain-containing protein</fullName>
    </recommendedName>
</protein>
<reference evidence="3 4" key="1">
    <citation type="submission" date="2018-09" db="EMBL/GenBank/DDBJ databases">
        <authorList>
            <person name="Zhu H."/>
        </authorList>
    </citation>
    <scope>NUCLEOTIDE SEQUENCE [LARGE SCALE GENOMIC DNA]</scope>
    <source>
        <strain evidence="3 4">K2R10-39</strain>
    </source>
</reference>
<dbReference type="Proteomes" id="UP000285190">
    <property type="component" value="Unassembled WGS sequence"/>
</dbReference>
<feature type="compositionally biased region" description="Pro residues" evidence="1">
    <location>
        <begin position="70"/>
        <end position="84"/>
    </location>
</feature>
<feature type="domain" description="Type II secretion system protein GspB C-terminal" evidence="2">
    <location>
        <begin position="165"/>
        <end position="221"/>
    </location>
</feature>
<dbReference type="EMBL" id="QYUN01000002">
    <property type="protein sequence ID" value="RJG06872.1"/>
    <property type="molecule type" value="Genomic_DNA"/>
</dbReference>
<dbReference type="Pfam" id="PF16537">
    <property type="entry name" value="T2SSB"/>
    <property type="match status" value="1"/>
</dbReference>